<evidence type="ECO:0000256" key="12">
    <source>
        <dbReference type="ARBA" id="ARBA00057390"/>
    </source>
</evidence>
<comment type="similarity">
    <text evidence="2">Belongs to the galactose-3-O-sulfotransferase family.</text>
</comment>
<dbReference type="Pfam" id="PF00017">
    <property type="entry name" value="SH2"/>
    <property type="match status" value="1"/>
</dbReference>
<sequence>MTMAWRLTTRNLLLLLIAAGLLVSFFVVGPSSESAAAIGQQQPRCKPLDNIFFLKTHKCGSSTVQNILMRRGLGLGLNFVLPENYNYLGHPEPFEIGQIDPKVMDAHGSFNIFAHHSRFNPQNVHQVMPDDTRFVSIVRQPWALFESLFNYYNVQEHLFQNQFNLKSLLALPLDEIDQMFKGPRLGLRIGMNQMAFDFGFSSRNFKDEAQIDELLRMIDAEFDLVMVAEYMEVSLVLLADLMCWPLEQVTFQTLNARPAKSMYRTSLSGEEKKKIMALNNVDQRIYDHFRRRLKEKVLEFGVERMMAEATRLATLNVALLNECVELTVAPRNNTENMHYYPVNRYQLHDDAPQHCRLMVLSELKFTDMLRDLQRKRFTLVSGGSGCGARPAVSPARSRRRVSSLSRRAAAMERVWKRVALARKKEQLCYKPAAKQKVAPSEGSKVPKDFMWCDLVTASSTSGSSPASPPPAAPELPPRPKGFVLELDLNARALTRRLFRRDKRKQDNQLYRSNSFRFEKYHRPDEDLIDPKVSVCDEYSLPVDFVNRRTRSFASGLANWTPSPSGENLQVLAGYSDPRDCKAYLEPGEAACNKVYASPDADKYSRPHRPPKEREEQVYCSVREKASKASAACARGSASKRNKERRGALPDAAWSYDADVESPLSEPRAANGRRQRRQPHSMPCDALVRSRSSVCVPCRAAVAADDDPEPPDAMTGRAARKHIYETAFDSRVSKSEDELDEVDRVSNHPVLRMLSRAARGLTPRGHRKEGRVEAAAEAPGRLAAELAALRVSATPAAPAATHTPPSTAPLLPAKFHRCPLPKRPTSLLVAAGGHGPAQAATRPKYSSTESMATSSSSMSSLDSLRSSTSEGNRSTTSSASRRSDSLSSHSSDSGGDLRRAVTSRCPPLGLLSNKLHILSPISDKSQEPGSENSDNNRKSQKASPEEAAATPVATDELPWPRRCRARTAASPSRAATSPTTSPSTCPSCGADSPPRWRRSASPAAAPPPAAPPPSPAARTSSTSCRSTCPNCAAASPDPRPPSSPPPPATDATDSAGGSGPLRPPSLDLGGPSAFRPVARSAGLNLNLGCSALTARGDDVDVSIPLERQGWFHGAITRVEAEAELRLHPEGSYLVRNSESSRQDFSLSLKSARGFMHMRIQQEAGSGLYILGQFSKPFACIPRMVHYYSVNRLPIRGAEHMCLLHPVIEQLL</sequence>
<comment type="caution">
    <text evidence="18">The sequence shown here is derived from an EMBL/GenBank/DDBJ whole genome shotgun (WGS) entry which is preliminary data.</text>
</comment>
<dbReference type="GO" id="GO:0000139">
    <property type="term" value="C:Golgi membrane"/>
    <property type="evidence" value="ECO:0007669"/>
    <property type="project" value="UniProtKB-SubCell"/>
</dbReference>
<dbReference type="PRINTS" id="PR00401">
    <property type="entry name" value="SH2DOMAIN"/>
</dbReference>
<evidence type="ECO:0000256" key="11">
    <source>
        <dbReference type="ARBA" id="ARBA00023180"/>
    </source>
</evidence>
<keyword evidence="11" id="KW-0325">Glycoprotein</keyword>
<feature type="compositionally biased region" description="Pro residues" evidence="15">
    <location>
        <begin position="466"/>
        <end position="479"/>
    </location>
</feature>
<evidence type="ECO:0000256" key="16">
    <source>
        <dbReference type="SAM" id="SignalP"/>
    </source>
</evidence>
<name>A0A8S1DS90_9INSE</name>
<keyword evidence="7" id="KW-1133">Transmembrane helix</keyword>
<evidence type="ECO:0000259" key="17">
    <source>
        <dbReference type="PROSITE" id="PS50001"/>
    </source>
</evidence>
<keyword evidence="10" id="KW-0472">Membrane</keyword>
<dbReference type="AlphaFoldDB" id="A0A8S1DS90"/>
<feature type="signal peptide" evidence="16">
    <location>
        <begin position="1"/>
        <end position="24"/>
    </location>
</feature>
<dbReference type="SUPFAM" id="SSF52540">
    <property type="entry name" value="P-loop containing nucleoside triphosphate hydrolases"/>
    <property type="match status" value="1"/>
</dbReference>
<proteinExistence type="inferred from homology"/>
<dbReference type="FunFam" id="3.30.505.10:FF:000058">
    <property type="entry name" value="SH2 domain-containing adapter protein D"/>
    <property type="match status" value="1"/>
</dbReference>
<dbReference type="SMART" id="SM00252">
    <property type="entry name" value="SH2"/>
    <property type="match status" value="1"/>
</dbReference>
<dbReference type="Gene3D" id="3.30.505.10">
    <property type="entry name" value="SH2 domain"/>
    <property type="match status" value="1"/>
</dbReference>
<dbReference type="InterPro" id="IPR000980">
    <property type="entry name" value="SH2"/>
</dbReference>
<evidence type="ECO:0000313" key="18">
    <source>
        <dbReference type="EMBL" id="CAB3383687.1"/>
    </source>
</evidence>
<evidence type="ECO:0000256" key="10">
    <source>
        <dbReference type="ARBA" id="ARBA00023136"/>
    </source>
</evidence>
<dbReference type="InterPro" id="IPR036860">
    <property type="entry name" value="SH2_dom_sf"/>
</dbReference>
<evidence type="ECO:0000256" key="14">
    <source>
        <dbReference type="PROSITE-ProRule" id="PRU00191"/>
    </source>
</evidence>
<evidence type="ECO:0000256" key="6">
    <source>
        <dbReference type="ARBA" id="ARBA00022968"/>
    </source>
</evidence>
<gene>
    <name evidence="18" type="ORF">CLODIP_2_CD00400</name>
</gene>
<feature type="region of interest" description="Disordered" evidence="15">
    <location>
        <begin position="460"/>
        <end position="480"/>
    </location>
</feature>
<keyword evidence="3" id="KW-0597">Phosphoprotein</keyword>
<feature type="compositionally biased region" description="Low complexity" evidence="15">
    <location>
        <begin position="845"/>
        <end position="893"/>
    </location>
</feature>
<feature type="region of interest" description="Disordered" evidence="15">
    <location>
        <begin position="658"/>
        <end position="684"/>
    </location>
</feature>
<feature type="compositionally biased region" description="Low complexity" evidence="15">
    <location>
        <begin position="1015"/>
        <end position="1035"/>
    </location>
</feature>
<keyword evidence="5" id="KW-0812">Transmembrane</keyword>
<feature type="region of interest" description="Disordered" evidence="15">
    <location>
        <begin position="825"/>
        <end position="900"/>
    </location>
</feature>
<evidence type="ECO:0000256" key="8">
    <source>
        <dbReference type="ARBA" id="ARBA00022999"/>
    </source>
</evidence>
<organism evidence="18 19">
    <name type="scientific">Cloeon dipterum</name>
    <dbReference type="NCBI Taxonomy" id="197152"/>
    <lineage>
        <taxon>Eukaryota</taxon>
        <taxon>Metazoa</taxon>
        <taxon>Ecdysozoa</taxon>
        <taxon>Arthropoda</taxon>
        <taxon>Hexapoda</taxon>
        <taxon>Insecta</taxon>
        <taxon>Pterygota</taxon>
        <taxon>Palaeoptera</taxon>
        <taxon>Ephemeroptera</taxon>
        <taxon>Pisciforma</taxon>
        <taxon>Baetidae</taxon>
        <taxon>Cloeon</taxon>
    </lineage>
</organism>
<feature type="chain" id="PRO_5035854236" description="SH2 domain-containing adapter protein D" evidence="16">
    <location>
        <begin position="25"/>
        <end position="1210"/>
    </location>
</feature>
<evidence type="ECO:0000256" key="1">
    <source>
        <dbReference type="ARBA" id="ARBA00004323"/>
    </source>
</evidence>
<dbReference type="OrthoDB" id="5914531at2759"/>
<accession>A0A8S1DS90</accession>
<feature type="compositionally biased region" description="Pro residues" evidence="15">
    <location>
        <begin position="1036"/>
        <end position="1047"/>
    </location>
</feature>
<keyword evidence="9" id="KW-0333">Golgi apparatus</keyword>
<evidence type="ECO:0000256" key="3">
    <source>
        <dbReference type="ARBA" id="ARBA00022553"/>
    </source>
</evidence>
<feature type="region of interest" description="Disordered" evidence="15">
    <location>
        <begin position="918"/>
        <end position="1072"/>
    </location>
</feature>
<keyword evidence="4" id="KW-0808">Transferase</keyword>
<dbReference type="PROSITE" id="PS50001">
    <property type="entry name" value="SH2"/>
    <property type="match status" value="1"/>
</dbReference>
<comment type="function">
    <text evidence="12">May function as an adapter protein.</text>
</comment>
<evidence type="ECO:0000256" key="4">
    <source>
        <dbReference type="ARBA" id="ARBA00022679"/>
    </source>
</evidence>
<dbReference type="PANTHER" id="PTHR14647">
    <property type="entry name" value="GALACTOSE-3-O-SULFOTRANSFERASE"/>
    <property type="match status" value="1"/>
</dbReference>
<feature type="domain" description="SH2" evidence="17">
    <location>
        <begin position="1109"/>
        <end position="1205"/>
    </location>
</feature>
<dbReference type="GO" id="GO:0009247">
    <property type="term" value="P:glycolipid biosynthetic process"/>
    <property type="evidence" value="ECO:0007669"/>
    <property type="project" value="InterPro"/>
</dbReference>
<keyword evidence="8 14" id="KW-0727">SH2 domain</keyword>
<evidence type="ECO:0000313" key="19">
    <source>
        <dbReference type="Proteomes" id="UP000494165"/>
    </source>
</evidence>
<dbReference type="EMBL" id="CADEPI010000319">
    <property type="protein sequence ID" value="CAB3383687.1"/>
    <property type="molecule type" value="Genomic_DNA"/>
</dbReference>
<dbReference type="Gene3D" id="3.40.50.300">
    <property type="entry name" value="P-loop containing nucleotide triphosphate hydrolases"/>
    <property type="match status" value="1"/>
</dbReference>
<evidence type="ECO:0000256" key="15">
    <source>
        <dbReference type="SAM" id="MobiDB-lite"/>
    </source>
</evidence>
<evidence type="ECO:0000256" key="5">
    <source>
        <dbReference type="ARBA" id="ARBA00022692"/>
    </source>
</evidence>
<keyword evidence="19" id="KW-1185">Reference proteome</keyword>
<dbReference type="Pfam" id="PF06990">
    <property type="entry name" value="Gal-3-0_sulfotr"/>
    <property type="match status" value="1"/>
</dbReference>
<dbReference type="InterPro" id="IPR009729">
    <property type="entry name" value="Gal-3-0_sulfotransfrase"/>
</dbReference>
<keyword evidence="6" id="KW-0735">Signal-anchor</keyword>
<dbReference type="GO" id="GO:0001733">
    <property type="term" value="F:galactosylceramide sulfotransferase activity"/>
    <property type="evidence" value="ECO:0007669"/>
    <property type="project" value="InterPro"/>
</dbReference>
<dbReference type="SUPFAM" id="SSF55550">
    <property type="entry name" value="SH2 domain"/>
    <property type="match status" value="1"/>
</dbReference>
<feature type="compositionally biased region" description="Pro residues" evidence="15">
    <location>
        <begin position="1003"/>
        <end position="1014"/>
    </location>
</feature>
<dbReference type="CDD" id="cd09945">
    <property type="entry name" value="SH2_SHB_SHD_SHE_SHF_like"/>
    <property type="match status" value="1"/>
</dbReference>
<evidence type="ECO:0000256" key="7">
    <source>
        <dbReference type="ARBA" id="ARBA00022989"/>
    </source>
</evidence>
<keyword evidence="16" id="KW-0732">Signal</keyword>
<protein>
    <recommendedName>
        <fullName evidence="13">SH2 domain-containing adapter protein D</fullName>
    </recommendedName>
</protein>
<evidence type="ECO:0000256" key="9">
    <source>
        <dbReference type="ARBA" id="ARBA00023034"/>
    </source>
</evidence>
<feature type="compositionally biased region" description="Low complexity" evidence="15">
    <location>
        <begin position="965"/>
        <end position="987"/>
    </location>
</feature>
<comment type="subcellular location">
    <subcellularLocation>
        <location evidence="1">Golgi apparatus membrane</location>
        <topology evidence="1">Single-pass type II membrane protein</topology>
    </subcellularLocation>
</comment>
<reference evidence="18 19" key="1">
    <citation type="submission" date="2020-04" db="EMBL/GenBank/DDBJ databases">
        <authorList>
            <person name="Alioto T."/>
            <person name="Alioto T."/>
            <person name="Gomez Garrido J."/>
        </authorList>
    </citation>
    <scope>NUCLEOTIDE SEQUENCE [LARGE SCALE GENOMIC DNA]</scope>
</reference>
<evidence type="ECO:0000256" key="2">
    <source>
        <dbReference type="ARBA" id="ARBA00008124"/>
    </source>
</evidence>
<dbReference type="InterPro" id="IPR027417">
    <property type="entry name" value="P-loop_NTPase"/>
</dbReference>
<feature type="region of interest" description="Disordered" evidence="15">
    <location>
        <begin position="630"/>
        <end position="649"/>
    </location>
</feature>
<dbReference type="Proteomes" id="UP000494165">
    <property type="component" value="Unassembled WGS sequence"/>
</dbReference>
<dbReference type="PANTHER" id="PTHR14647:SF87">
    <property type="entry name" value="PUTATIVE-RELATED"/>
    <property type="match status" value="1"/>
</dbReference>
<evidence type="ECO:0000256" key="13">
    <source>
        <dbReference type="ARBA" id="ARBA00074794"/>
    </source>
</evidence>